<evidence type="ECO:0000256" key="2">
    <source>
        <dbReference type="SAM" id="MobiDB-lite"/>
    </source>
</evidence>
<dbReference type="GO" id="GO:0016491">
    <property type="term" value="F:oxidoreductase activity"/>
    <property type="evidence" value="ECO:0007669"/>
    <property type="project" value="UniProtKB-KW"/>
</dbReference>
<keyword evidence="1" id="KW-0560">Oxidoreductase</keyword>
<evidence type="ECO:0000313" key="5">
    <source>
        <dbReference type="EMBL" id="OYR23494.1"/>
    </source>
</evidence>
<feature type="transmembrane region" description="Helical" evidence="3">
    <location>
        <begin position="38"/>
        <end position="57"/>
    </location>
</feature>
<dbReference type="STRING" id="419475.A8A54_22650"/>
<proteinExistence type="predicted"/>
<evidence type="ECO:0000256" key="3">
    <source>
        <dbReference type="SAM" id="Phobius"/>
    </source>
</evidence>
<comment type="caution">
    <text evidence="5">The sequence shown here is derived from an EMBL/GenBank/DDBJ whole genome shotgun (WGS) entry which is preliminary data.</text>
</comment>
<dbReference type="Proteomes" id="UP000216188">
    <property type="component" value="Unassembled WGS sequence"/>
</dbReference>
<keyword evidence="3" id="KW-0812">Transmembrane</keyword>
<sequence length="408" mass="44599">MTQQEATQKRQLRQSQPYWETTPKITLTTRQKPSRRHYDVVVVGAGISGALIAQALMDGKRKIAIFDRRRPVFGSTMASTAMLQHEIDVPLFKLKKRLSPNAAERIWQRSADSVDALIKLTAELDIHCSMQRKKALYLAGDEYGARALGQEVEARQAIGLHAEFLDAHILKERFAIDRTAAIESDMSASANPAQLTAGLLRHCLKGGIEIIRDMEITDFLSLNQQVALATAQGAVISAGAVVFCTGYQFLKALAHKNHQIISTWAIAGAKQQPTPAWLRDYLVWEASDPYLYFRNASDGRLIAGGEDEASETAFEDPQKAAQKSQTIARKISRLIGCDVGKPAYQWSAAFGSTPTGTPMIGAIEGHPNVYAAMGYGGNGITFSKIAAEILAKALNGKEDRDAALLAFR</sequence>
<dbReference type="SUPFAM" id="SSF51905">
    <property type="entry name" value="FAD/NAD(P)-binding domain"/>
    <property type="match status" value="1"/>
</dbReference>
<feature type="compositionally biased region" description="Polar residues" evidence="2">
    <location>
        <begin position="13"/>
        <end position="22"/>
    </location>
</feature>
<protein>
    <submittedName>
        <fullName evidence="5">FAD dependent oxidoreductase family protein</fullName>
    </submittedName>
</protein>
<dbReference type="EMBL" id="NNRM01000039">
    <property type="protein sequence ID" value="OYR23494.1"/>
    <property type="molecule type" value="Genomic_DNA"/>
</dbReference>
<organism evidence="5 6">
    <name type="scientific">Brucella pseudogrignonensis</name>
    <dbReference type="NCBI Taxonomy" id="419475"/>
    <lineage>
        <taxon>Bacteria</taxon>
        <taxon>Pseudomonadati</taxon>
        <taxon>Pseudomonadota</taxon>
        <taxon>Alphaproteobacteria</taxon>
        <taxon>Hyphomicrobiales</taxon>
        <taxon>Brucellaceae</taxon>
        <taxon>Brucella/Ochrobactrum group</taxon>
        <taxon>Brucella</taxon>
    </lineage>
</organism>
<accession>A0A256G8T9</accession>
<gene>
    <name evidence="5" type="ORF">CEV34_3498</name>
</gene>
<evidence type="ECO:0000256" key="1">
    <source>
        <dbReference type="ARBA" id="ARBA00023002"/>
    </source>
</evidence>
<dbReference type="Gene3D" id="3.30.9.10">
    <property type="entry name" value="D-Amino Acid Oxidase, subunit A, domain 2"/>
    <property type="match status" value="1"/>
</dbReference>
<dbReference type="RefSeq" id="WP_094544061.1">
    <property type="nucleotide sequence ID" value="NZ_JBHEEM010000005.1"/>
</dbReference>
<keyword evidence="3" id="KW-0472">Membrane</keyword>
<dbReference type="Gene3D" id="3.50.50.60">
    <property type="entry name" value="FAD/NAD(P)-binding domain"/>
    <property type="match status" value="1"/>
</dbReference>
<name>A0A256G8T9_9HYPH</name>
<reference evidence="5 6" key="1">
    <citation type="submission" date="2017-07" db="EMBL/GenBank/DDBJ databases">
        <title>Phylogenetic study on the rhizospheric bacterium Ochrobactrum sp. A44.</title>
        <authorList>
            <person name="Krzyzanowska D.M."/>
            <person name="Ossowicki A."/>
            <person name="Rajewska M."/>
            <person name="Maciag T."/>
            <person name="Kaczynski Z."/>
            <person name="Czerwicka M."/>
            <person name="Jafra S."/>
        </authorList>
    </citation>
    <scope>NUCLEOTIDE SEQUENCE [LARGE SCALE GENOMIC DNA]</scope>
    <source>
        <strain evidence="5 6">CCUG 30717</strain>
    </source>
</reference>
<feature type="region of interest" description="Disordered" evidence="2">
    <location>
        <begin position="1"/>
        <end position="22"/>
    </location>
</feature>
<dbReference type="InterPro" id="IPR036188">
    <property type="entry name" value="FAD/NAD-bd_sf"/>
</dbReference>
<dbReference type="PANTHER" id="PTHR13847">
    <property type="entry name" value="SARCOSINE DEHYDROGENASE-RELATED"/>
    <property type="match status" value="1"/>
</dbReference>
<dbReference type="PANTHER" id="PTHR13847:SF201">
    <property type="entry name" value="PUTATIBE OXIDOREDUCTASE"/>
    <property type="match status" value="1"/>
</dbReference>
<dbReference type="GO" id="GO:0005737">
    <property type="term" value="C:cytoplasm"/>
    <property type="evidence" value="ECO:0007669"/>
    <property type="project" value="TreeGrafter"/>
</dbReference>
<dbReference type="InterPro" id="IPR006076">
    <property type="entry name" value="FAD-dep_OxRdtase"/>
</dbReference>
<dbReference type="Pfam" id="PF01266">
    <property type="entry name" value="DAO"/>
    <property type="match status" value="1"/>
</dbReference>
<feature type="domain" description="FAD dependent oxidoreductase" evidence="4">
    <location>
        <begin position="39"/>
        <end position="392"/>
    </location>
</feature>
<dbReference type="AlphaFoldDB" id="A0A256G8T9"/>
<keyword evidence="3" id="KW-1133">Transmembrane helix</keyword>
<evidence type="ECO:0000313" key="6">
    <source>
        <dbReference type="Proteomes" id="UP000216188"/>
    </source>
</evidence>
<keyword evidence="6" id="KW-1185">Reference proteome</keyword>
<evidence type="ECO:0000259" key="4">
    <source>
        <dbReference type="Pfam" id="PF01266"/>
    </source>
</evidence>